<accession>A0ABN7WZB8</accession>
<comment type="caution">
    <text evidence="2">The sequence shown here is derived from an EMBL/GenBank/DDBJ whole genome shotgun (WGS) entry which is preliminary data.</text>
</comment>
<feature type="non-terminal residue" evidence="2">
    <location>
        <position position="1"/>
    </location>
</feature>
<evidence type="ECO:0000313" key="3">
    <source>
        <dbReference type="Proteomes" id="UP000789901"/>
    </source>
</evidence>
<reference evidence="2 3" key="1">
    <citation type="submission" date="2021-06" db="EMBL/GenBank/DDBJ databases">
        <authorList>
            <person name="Kallberg Y."/>
            <person name="Tangrot J."/>
            <person name="Rosling A."/>
        </authorList>
    </citation>
    <scope>NUCLEOTIDE SEQUENCE [LARGE SCALE GENOMIC DNA]</scope>
    <source>
        <strain evidence="2 3">120-4 pot B 10/14</strain>
    </source>
</reference>
<sequence>IPALSLTLSTKSSNIGIPLSVLDMTSSAPIESKQTISGHAPSLISIPILSTIALQQTELIMDPGQPQLPTPQIGQLLAPDDK</sequence>
<evidence type="ECO:0000313" key="2">
    <source>
        <dbReference type="EMBL" id="CAG8844360.1"/>
    </source>
</evidence>
<keyword evidence="3" id="KW-1185">Reference proteome</keyword>
<protein>
    <submittedName>
        <fullName evidence="2">31203_t:CDS:1</fullName>
    </submittedName>
</protein>
<gene>
    <name evidence="2" type="ORF">GMARGA_LOCUS37059</name>
</gene>
<feature type="non-terminal residue" evidence="2">
    <location>
        <position position="82"/>
    </location>
</feature>
<feature type="region of interest" description="Disordered" evidence="1">
    <location>
        <begin position="63"/>
        <end position="82"/>
    </location>
</feature>
<organism evidence="2 3">
    <name type="scientific">Gigaspora margarita</name>
    <dbReference type="NCBI Taxonomy" id="4874"/>
    <lineage>
        <taxon>Eukaryota</taxon>
        <taxon>Fungi</taxon>
        <taxon>Fungi incertae sedis</taxon>
        <taxon>Mucoromycota</taxon>
        <taxon>Glomeromycotina</taxon>
        <taxon>Glomeromycetes</taxon>
        <taxon>Diversisporales</taxon>
        <taxon>Gigasporaceae</taxon>
        <taxon>Gigaspora</taxon>
    </lineage>
</organism>
<proteinExistence type="predicted"/>
<evidence type="ECO:0000256" key="1">
    <source>
        <dbReference type="SAM" id="MobiDB-lite"/>
    </source>
</evidence>
<name>A0ABN7WZB8_GIGMA</name>
<dbReference type="EMBL" id="CAJVQB010075638">
    <property type="protein sequence ID" value="CAG8844360.1"/>
    <property type="molecule type" value="Genomic_DNA"/>
</dbReference>
<dbReference type="Proteomes" id="UP000789901">
    <property type="component" value="Unassembled WGS sequence"/>
</dbReference>